<dbReference type="KEGG" id="gur:Gura_1104"/>
<evidence type="ECO:0000313" key="2">
    <source>
        <dbReference type="Proteomes" id="UP000006695"/>
    </source>
</evidence>
<name>A5GAT7_GEOUR</name>
<gene>
    <name evidence="1" type="ordered locus">Gura_1104</name>
</gene>
<dbReference type="STRING" id="351605.Gura_1104"/>
<accession>A5GAT7</accession>
<proteinExistence type="predicted"/>
<sequence length="187" mass="21899">MDLIRGPFFSSRYKAGGEFCKTPRPVQPGSMPHRYAIHMIYFVSVLLKDIFEQGKNYPWGRPEVCPRCYHYKLWGHGFTARYFHGFPCCLYLKCYRCPNCRCVITLRPDTHFSRIRSSKETIRSHLEQRLKQGRWPRSTLSRSCLRHWLTNLARQTLARLTDSWKEGLLAAFDRLLATGVTPVGKII</sequence>
<evidence type="ECO:0000313" key="1">
    <source>
        <dbReference type="EMBL" id="ABQ25310.1"/>
    </source>
</evidence>
<reference evidence="1 2" key="1">
    <citation type="submission" date="2007-05" db="EMBL/GenBank/DDBJ databases">
        <title>Complete sequence of Geobacter uraniireducens Rf4.</title>
        <authorList>
            <consortium name="US DOE Joint Genome Institute"/>
            <person name="Copeland A."/>
            <person name="Lucas S."/>
            <person name="Lapidus A."/>
            <person name="Barry K."/>
            <person name="Detter J.C."/>
            <person name="Glavina del Rio T."/>
            <person name="Hammon N."/>
            <person name="Israni S."/>
            <person name="Dalin E."/>
            <person name="Tice H."/>
            <person name="Pitluck S."/>
            <person name="Chertkov O."/>
            <person name="Brettin T."/>
            <person name="Bruce D."/>
            <person name="Han C."/>
            <person name="Schmutz J."/>
            <person name="Larimer F."/>
            <person name="Land M."/>
            <person name="Hauser L."/>
            <person name="Kyrpides N."/>
            <person name="Mikhailova N."/>
            <person name="Shelobolina E."/>
            <person name="Aklujkar M."/>
            <person name="Lovley D."/>
            <person name="Richardson P."/>
        </authorList>
    </citation>
    <scope>NUCLEOTIDE SEQUENCE [LARGE SCALE GENOMIC DNA]</scope>
    <source>
        <strain evidence="1 2">Rf4</strain>
    </source>
</reference>
<keyword evidence="2" id="KW-1185">Reference proteome</keyword>
<dbReference type="EMBL" id="CP000698">
    <property type="protein sequence ID" value="ABQ25310.1"/>
    <property type="molecule type" value="Genomic_DNA"/>
</dbReference>
<organism evidence="1 2">
    <name type="scientific">Geotalea uraniireducens (strain Rf4)</name>
    <name type="common">Geobacter uraniireducens</name>
    <dbReference type="NCBI Taxonomy" id="351605"/>
    <lineage>
        <taxon>Bacteria</taxon>
        <taxon>Pseudomonadati</taxon>
        <taxon>Thermodesulfobacteriota</taxon>
        <taxon>Desulfuromonadia</taxon>
        <taxon>Geobacterales</taxon>
        <taxon>Geobacteraceae</taxon>
        <taxon>Geotalea</taxon>
    </lineage>
</organism>
<protein>
    <submittedName>
        <fullName evidence="1">Uncharacterized protein</fullName>
    </submittedName>
</protein>
<dbReference type="AlphaFoldDB" id="A5GAT7"/>
<dbReference type="HOGENOM" id="CLU_124379_0_0_7"/>
<dbReference type="Proteomes" id="UP000006695">
    <property type="component" value="Chromosome"/>
</dbReference>